<comment type="caution">
    <text evidence="1">The sequence shown here is derived from an EMBL/GenBank/DDBJ whole genome shotgun (WGS) entry which is preliminary data.</text>
</comment>
<name>A0AA39TP23_9AGAR</name>
<dbReference type="Proteomes" id="UP001175228">
    <property type="component" value="Unassembled WGS sequence"/>
</dbReference>
<reference evidence="1" key="1">
    <citation type="submission" date="2023-06" db="EMBL/GenBank/DDBJ databases">
        <authorList>
            <consortium name="Lawrence Berkeley National Laboratory"/>
            <person name="Ahrendt S."/>
            <person name="Sahu N."/>
            <person name="Indic B."/>
            <person name="Wong-Bajracharya J."/>
            <person name="Merenyi Z."/>
            <person name="Ke H.-M."/>
            <person name="Monk M."/>
            <person name="Kocsube S."/>
            <person name="Drula E."/>
            <person name="Lipzen A."/>
            <person name="Balint B."/>
            <person name="Henrissat B."/>
            <person name="Andreopoulos B."/>
            <person name="Martin F.M."/>
            <person name="Harder C.B."/>
            <person name="Rigling D."/>
            <person name="Ford K.L."/>
            <person name="Foster G.D."/>
            <person name="Pangilinan J."/>
            <person name="Papanicolaou A."/>
            <person name="Barry K."/>
            <person name="LaButti K."/>
            <person name="Viragh M."/>
            <person name="Koriabine M."/>
            <person name="Yan M."/>
            <person name="Riley R."/>
            <person name="Champramary S."/>
            <person name="Plett K.L."/>
            <person name="Tsai I.J."/>
            <person name="Slot J."/>
            <person name="Sipos G."/>
            <person name="Plett J."/>
            <person name="Nagy L.G."/>
            <person name="Grigoriev I.V."/>
        </authorList>
    </citation>
    <scope>NUCLEOTIDE SEQUENCE</scope>
    <source>
        <strain evidence="1">HWK02</strain>
    </source>
</reference>
<evidence type="ECO:0000313" key="1">
    <source>
        <dbReference type="EMBL" id="KAK0496391.1"/>
    </source>
</evidence>
<sequence>MGGEALVGVRPYPAKSKGSVHSYVPQCGVCVTLPAPFPGIKGFDQLPTPTPIMSHNSNTLSGLPFYSDSPTSTRSHIDGLPNSISTASAWDSVSGTGYVGRRKEWEHVPNSSLNGMQEWDSISGTGAVDDTPAPVARRRSNEESHGLRLDLNLEVDISIQAKVHGDITLSLLE</sequence>
<proteinExistence type="predicted"/>
<dbReference type="EMBL" id="JAUEPU010000015">
    <property type="protein sequence ID" value="KAK0496391.1"/>
    <property type="molecule type" value="Genomic_DNA"/>
</dbReference>
<evidence type="ECO:0000313" key="2">
    <source>
        <dbReference type="Proteomes" id="UP001175228"/>
    </source>
</evidence>
<gene>
    <name evidence="1" type="ORF">EDD18DRAFT_205025</name>
</gene>
<accession>A0AA39TP23</accession>
<protein>
    <submittedName>
        <fullName evidence="1">Uncharacterized protein</fullName>
    </submittedName>
</protein>
<dbReference type="AlphaFoldDB" id="A0AA39TP23"/>
<keyword evidence="2" id="KW-1185">Reference proteome</keyword>
<organism evidence="1 2">
    <name type="scientific">Armillaria luteobubalina</name>
    <dbReference type="NCBI Taxonomy" id="153913"/>
    <lineage>
        <taxon>Eukaryota</taxon>
        <taxon>Fungi</taxon>
        <taxon>Dikarya</taxon>
        <taxon>Basidiomycota</taxon>
        <taxon>Agaricomycotina</taxon>
        <taxon>Agaricomycetes</taxon>
        <taxon>Agaricomycetidae</taxon>
        <taxon>Agaricales</taxon>
        <taxon>Marasmiineae</taxon>
        <taxon>Physalacriaceae</taxon>
        <taxon>Armillaria</taxon>
    </lineage>
</organism>